<dbReference type="Pfam" id="PF00191">
    <property type="entry name" value="Annexin"/>
    <property type="match status" value="4"/>
</dbReference>
<dbReference type="InterPro" id="IPR001464">
    <property type="entry name" value="Annexin"/>
</dbReference>
<evidence type="ECO:0000256" key="6">
    <source>
        <dbReference type="RuleBase" id="RU003540"/>
    </source>
</evidence>
<sequence>MSYPGYPYGGNPPYPPAGGYPPPPNPAPYPQQGGVFPPSLGFHSSSPMYMPPQGGYPGYPPPPGGGFHSSSPMYMPPQGGYPGYPPPPGGGVFPPSLGFHSSSPMYMPPQGGYPGYPPPPGGGALPCICLRRGDIQDIHRHLVEDTRIRKEINIRLHLQVTHIHLRTVIHHHLQVDILVIRRLDHPILPSYPPGEEEARTEESYDASSGIVLAPKHSPTVLPADPFDPTGDAEILRKAMKGFGTDEKAIINVLGNRTNEQRLEIAVQFKTMYGKDLISDLKSETSGNFKKLIVALMTPLPILYARDVREAIEGIGTDEEVLIEVFCTKSNSEIQTIRTAYQREYGRDLEEDLRSDTSGTFKRVLVSLSAAGRDESMHTDLEAATADAQKLYDAGEGQWGTDESTFNMVLCQRNHAQLQLIFDEYERLTGVDIEDTIKSEFSGNSENAFLAIVRSVRNAPKFFARCYHDAIAGLGTKDKKLIRITATRCEIDMGDIKNEYAEKYGESLADAISGDCSGNYKKLLLSLIGEH</sequence>
<protein>
    <recommendedName>
        <fullName evidence="6">Annexin</fullName>
    </recommendedName>
</protein>
<dbReference type="GO" id="GO:0005634">
    <property type="term" value="C:nucleus"/>
    <property type="evidence" value="ECO:0007669"/>
    <property type="project" value="TreeGrafter"/>
</dbReference>
<dbReference type="GO" id="GO:0005544">
    <property type="term" value="F:calcium-dependent phospholipid binding"/>
    <property type="evidence" value="ECO:0007669"/>
    <property type="project" value="UniProtKB-KW"/>
</dbReference>
<dbReference type="InterPro" id="IPR018502">
    <property type="entry name" value="Annexin_repeat"/>
</dbReference>
<dbReference type="Proteomes" id="UP001458880">
    <property type="component" value="Unassembled WGS sequence"/>
</dbReference>
<keyword evidence="2 6" id="KW-0677">Repeat</keyword>
<dbReference type="InterPro" id="IPR018252">
    <property type="entry name" value="Annexin_repeat_CS"/>
</dbReference>
<proteinExistence type="inferred from homology"/>
<dbReference type="GO" id="GO:0001786">
    <property type="term" value="F:phosphatidylserine binding"/>
    <property type="evidence" value="ECO:0007669"/>
    <property type="project" value="TreeGrafter"/>
</dbReference>
<evidence type="ECO:0000256" key="1">
    <source>
        <dbReference type="ARBA" id="ARBA00007831"/>
    </source>
</evidence>
<dbReference type="SUPFAM" id="SSF47874">
    <property type="entry name" value="Annexin"/>
    <property type="match status" value="1"/>
</dbReference>
<dbReference type="GO" id="GO:0005509">
    <property type="term" value="F:calcium ion binding"/>
    <property type="evidence" value="ECO:0007669"/>
    <property type="project" value="InterPro"/>
</dbReference>
<evidence type="ECO:0000256" key="2">
    <source>
        <dbReference type="ARBA" id="ARBA00022737"/>
    </source>
</evidence>
<dbReference type="EMBL" id="JASPKY010000909">
    <property type="protein sequence ID" value="KAK9680372.1"/>
    <property type="molecule type" value="Genomic_DNA"/>
</dbReference>
<gene>
    <name evidence="7" type="ORF">QE152_g39140</name>
</gene>
<evidence type="ECO:0000256" key="5">
    <source>
        <dbReference type="ARBA" id="ARBA00023302"/>
    </source>
</evidence>
<accession>A0AAW1HUW3</accession>
<dbReference type="FunFam" id="1.10.220.10:FF:000001">
    <property type="entry name" value="Annexin"/>
    <property type="match status" value="1"/>
</dbReference>
<keyword evidence="5 6" id="KW-0111">Calcium/phospholipid-binding</keyword>
<reference evidence="7 8" key="1">
    <citation type="journal article" date="2024" name="BMC Genomics">
        <title>De novo assembly and annotation of Popillia japonica's genome with initial clues to its potential as an invasive pest.</title>
        <authorList>
            <person name="Cucini C."/>
            <person name="Boschi S."/>
            <person name="Funari R."/>
            <person name="Cardaioli E."/>
            <person name="Iannotti N."/>
            <person name="Marturano G."/>
            <person name="Paoli F."/>
            <person name="Bruttini M."/>
            <person name="Carapelli A."/>
            <person name="Frati F."/>
            <person name="Nardi F."/>
        </authorList>
    </citation>
    <scope>NUCLEOTIDE SEQUENCE [LARGE SCALE GENOMIC DNA]</scope>
    <source>
        <strain evidence="7">DMR45628</strain>
    </source>
</reference>
<evidence type="ECO:0000256" key="4">
    <source>
        <dbReference type="ARBA" id="ARBA00023216"/>
    </source>
</evidence>
<dbReference type="FunFam" id="1.10.220.10:FF:000003">
    <property type="entry name" value="Annexin"/>
    <property type="match status" value="1"/>
</dbReference>
<comment type="similarity">
    <text evidence="1 6">Belongs to the annexin family.</text>
</comment>
<dbReference type="FunFam" id="1.10.220.10:FF:000004">
    <property type="entry name" value="Annexin"/>
    <property type="match status" value="1"/>
</dbReference>
<evidence type="ECO:0000313" key="8">
    <source>
        <dbReference type="Proteomes" id="UP001458880"/>
    </source>
</evidence>
<comment type="domain">
    <text evidence="6">A pair of annexin repeats may form one binding site for calcium and phospholipid.</text>
</comment>
<dbReference type="PROSITE" id="PS51897">
    <property type="entry name" value="ANNEXIN_2"/>
    <property type="match status" value="4"/>
</dbReference>
<keyword evidence="3 6" id="KW-0106">Calcium</keyword>
<dbReference type="SMART" id="SM00335">
    <property type="entry name" value="ANX"/>
    <property type="match status" value="4"/>
</dbReference>
<comment type="caution">
    <text evidence="7">The sequence shown here is derived from an EMBL/GenBank/DDBJ whole genome shotgun (WGS) entry which is preliminary data.</text>
</comment>
<dbReference type="AlphaFoldDB" id="A0AAW1HUW3"/>
<dbReference type="GO" id="GO:0005886">
    <property type="term" value="C:plasma membrane"/>
    <property type="evidence" value="ECO:0007669"/>
    <property type="project" value="TreeGrafter"/>
</dbReference>
<evidence type="ECO:0000256" key="3">
    <source>
        <dbReference type="ARBA" id="ARBA00022837"/>
    </source>
</evidence>
<dbReference type="FunFam" id="1.10.220.10:FF:000002">
    <property type="entry name" value="Annexin"/>
    <property type="match status" value="1"/>
</dbReference>
<evidence type="ECO:0000313" key="7">
    <source>
        <dbReference type="EMBL" id="KAK9680372.1"/>
    </source>
</evidence>
<dbReference type="InterPro" id="IPR037104">
    <property type="entry name" value="Annexin_sf"/>
</dbReference>
<keyword evidence="8" id="KW-1185">Reference proteome</keyword>
<dbReference type="GO" id="GO:0005737">
    <property type="term" value="C:cytoplasm"/>
    <property type="evidence" value="ECO:0007669"/>
    <property type="project" value="TreeGrafter"/>
</dbReference>
<dbReference type="PROSITE" id="PS00223">
    <property type="entry name" value="ANNEXIN_1"/>
    <property type="match status" value="1"/>
</dbReference>
<dbReference type="GO" id="GO:0012506">
    <property type="term" value="C:vesicle membrane"/>
    <property type="evidence" value="ECO:0007669"/>
    <property type="project" value="TreeGrafter"/>
</dbReference>
<dbReference type="Gene3D" id="1.10.220.10">
    <property type="entry name" value="Annexin"/>
    <property type="match status" value="4"/>
</dbReference>
<keyword evidence="4 6" id="KW-0041">Annexin</keyword>
<dbReference type="PANTHER" id="PTHR10502">
    <property type="entry name" value="ANNEXIN"/>
    <property type="match status" value="1"/>
</dbReference>
<dbReference type="PANTHER" id="PTHR10502:SF102">
    <property type="entry name" value="ANNEXIN B11"/>
    <property type="match status" value="1"/>
</dbReference>
<organism evidence="7 8">
    <name type="scientific">Popillia japonica</name>
    <name type="common">Japanese beetle</name>
    <dbReference type="NCBI Taxonomy" id="7064"/>
    <lineage>
        <taxon>Eukaryota</taxon>
        <taxon>Metazoa</taxon>
        <taxon>Ecdysozoa</taxon>
        <taxon>Arthropoda</taxon>
        <taxon>Hexapoda</taxon>
        <taxon>Insecta</taxon>
        <taxon>Pterygota</taxon>
        <taxon>Neoptera</taxon>
        <taxon>Endopterygota</taxon>
        <taxon>Coleoptera</taxon>
        <taxon>Polyphaga</taxon>
        <taxon>Scarabaeiformia</taxon>
        <taxon>Scarabaeidae</taxon>
        <taxon>Rutelinae</taxon>
        <taxon>Popillia</taxon>
    </lineage>
</organism>
<dbReference type="PRINTS" id="PR00196">
    <property type="entry name" value="ANNEXIN"/>
</dbReference>
<name>A0AAW1HUW3_POPJA</name>